<evidence type="ECO:0000256" key="1">
    <source>
        <dbReference type="ARBA" id="ARBA00035112"/>
    </source>
</evidence>
<keyword evidence="3" id="KW-0472">Membrane</keyword>
<feature type="region of interest" description="Disordered" evidence="2">
    <location>
        <begin position="1"/>
        <end position="25"/>
    </location>
</feature>
<feature type="transmembrane region" description="Helical" evidence="3">
    <location>
        <begin position="33"/>
        <end position="52"/>
    </location>
</feature>
<evidence type="ECO:0000313" key="4">
    <source>
        <dbReference type="EMBL" id="KAF2242142.1"/>
    </source>
</evidence>
<evidence type="ECO:0000256" key="3">
    <source>
        <dbReference type="SAM" id="Phobius"/>
    </source>
</evidence>
<keyword evidence="3" id="KW-1133">Transmembrane helix</keyword>
<evidence type="ECO:0000313" key="5">
    <source>
        <dbReference type="Proteomes" id="UP000800094"/>
    </source>
</evidence>
<comment type="similarity">
    <text evidence="1">Belongs to the ustYa family.</text>
</comment>
<proteinExistence type="inferred from homology"/>
<evidence type="ECO:0000256" key="2">
    <source>
        <dbReference type="SAM" id="MobiDB-lite"/>
    </source>
</evidence>
<dbReference type="PANTHER" id="PTHR33365">
    <property type="entry name" value="YALI0B05434P"/>
    <property type="match status" value="1"/>
</dbReference>
<dbReference type="Pfam" id="PF11807">
    <property type="entry name" value="UstYa"/>
    <property type="match status" value="1"/>
</dbReference>
<dbReference type="GO" id="GO:0043386">
    <property type="term" value="P:mycotoxin biosynthetic process"/>
    <property type="evidence" value="ECO:0007669"/>
    <property type="project" value="InterPro"/>
</dbReference>
<dbReference type="Proteomes" id="UP000800094">
    <property type="component" value="Unassembled WGS sequence"/>
</dbReference>
<keyword evidence="5" id="KW-1185">Reference proteome</keyword>
<dbReference type="EMBL" id="ML987209">
    <property type="protein sequence ID" value="KAF2242142.1"/>
    <property type="molecule type" value="Genomic_DNA"/>
</dbReference>
<evidence type="ECO:0008006" key="6">
    <source>
        <dbReference type="Google" id="ProtNLM"/>
    </source>
</evidence>
<name>A0A6A6HWN5_9PLEO</name>
<accession>A0A6A6HWN5</accession>
<gene>
    <name evidence="4" type="ORF">BU26DRAFT_167024</name>
</gene>
<dbReference type="GeneID" id="54573550"/>
<dbReference type="PANTHER" id="PTHR33365:SF7">
    <property type="entry name" value="TAT PATHWAY SIGNAL SEQUENCE"/>
    <property type="match status" value="1"/>
</dbReference>
<reference evidence="4" key="1">
    <citation type="journal article" date="2020" name="Stud. Mycol.">
        <title>101 Dothideomycetes genomes: a test case for predicting lifestyles and emergence of pathogens.</title>
        <authorList>
            <person name="Haridas S."/>
            <person name="Albert R."/>
            <person name="Binder M."/>
            <person name="Bloem J."/>
            <person name="Labutti K."/>
            <person name="Salamov A."/>
            <person name="Andreopoulos B."/>
            <person name="Baker S."/>
            <person name="Barry K."/>
            <person name="Bills G."/>
            <person name="Bluhm B."/>
            <person name="Cannon C."/>
            <person name="Castanera R."/>
            <person name="Culley D."/>
            <person name="Daum C."/>
            <person name="Ezra D."/>
            <person name="Gonzalez J."/>
            <person name="Henrissat B."/>
            <person name="Kuo A."/>
            <person name="Liang C."/>
            <person name="Lipzen A."/>
            <person name="Lutzoni F."/>
            <person name="Magnuson J."/>
            <person name="Mondo S."/>
            <person name="Nolan M."/>
            <person name="Ohm R."/>
            <person name="Pangilinan J."/>
            <person name="Park H.-J."/>
            <person name="Ramirez L."/>
            <person name="Alfaro M."/>
            <person name="Sun H."/>
            <person name="Tritt A."/>
            <person name="Yoshinaga Y."/>
            <person name="Zwiers L.-H."/>
            <person name="Turgeon B."/>
            <person name="Goodwin S."/>
            <person name="Spatafora J."/>
            <person name="Crous P."/>
            <person name="Grigoriev I."/>
        </authorList>
    </citation>
    <scope>NUCLEOTIDE SEQUENCE</scope>
    <source>
        <strain evidence="4">CBS 122368</strain>
    </source>
</reference>
<dbReference type="AlphaFoldDB" id="A0A6A6HWN5"/>
<sequence length="258" mass="29812">MDTRKDEAVPFLSPEEDTTPSNKSKRTFTTRSCLVHLLVCCTYIAAVTLFAFSRTPYKVCLEKSTEAGNLDLYSREAIRYHLDIIDLDAGHFEFSPNPFVGDPRPELDEAWDELLQNIHIRVTPTEFSALKPQLNRSSLRLSDGDYIIRLGVYHELHCLKWIRKWIHRDHYWADLEGAALDERKWHIEHCLEHFRLRTIATASLSPATLHFGSQNGARTLEVNGRHMVKAVDWDKLQAWTSERKVDLAAIDWSTLLPE</sequence>
<keyword evidence="3" id="KW-0812">Transmembrane</keyword>
<protein>
    <recommendedName>
        <fullName evidence="6">Tat pathway signal sequence</fullName>
    </recommendedName>
</protein>
<organism evidence="4 5">
    <name type="scientific">Trematosphaeria pertusa</name>
    <dbReference type="NCBI Taxonomy" id="390896"/>
    <lineage>
        <taxon>Eukaryota</taxon>
        <taxon>Fungi</taxon>
        <taxon>Dikarya</taxon>
        <taxon>Ascomycota</taxon>
        <taxon>Pezizomycotina</taxon>
        <taxon>Dothideomycetes</taxon>
        <taxon>Pleosporomycetidae</taxon>
        <taxon>Pleosporales</taxon>
        <taxon>Massarineae</taxon>
        <taxon>Trematosphaeriaceae</taxon>
        <taxon>Trematosphaeria</taxon>
    </lineage>
</organism>
<dbReference type="OrthoDB" id="3714064at2759"/>
<dbReference type="InterPro" id="IPR021765">
    <property type="entry name" value="UstYa-like"/>
</dbReference>
<dbReference type="RefSeq" id="XP_033677146.1">
    <property type="nucleotide sequence ID" value="XM_033820220.1"/>
</dbReference>